<proteinExistence type="predicted"/>
<gene>
    <name evidence="1" type="ORF">J2Z83_000996</name>
</gene>
<evidence type="ECO:0000313" key="1">
    <source>
        <dbReference type="EMBL" id="MBP1968902.1"/>
    </source>
</evidence>
<organism evidence="1 2">
    <name type="scientific">Virgibacillus natechei</name>
    <dbReference type="NCBI Taxonomy" id="1216297"/>
    <lineage>
        <taxon>Bacteria</taxon>
        <taxon>Bacillati</taxon>
        <taxon>Bacillota</taxon>
        <taxon>Bacilli</taxon>
        <taxon>Bacillales</taxon>
        <taxon>Bacillaceae</taxon>
        <taxon>Virgibacillus</taxon>
    </lineage>
</organism>
<keyword evidence="2" id="KW-1185">Reference proteome</keyword>
<name>A0ABS4ID79_9BACI</name>
<protein>
    <recommendedName>
        <fullName evidence="3">DUF2953 domain-containing protein</fullName>
    </recommendedName>
</protein>
<comment type="caution">
    <text evidence="1">The sequence shown here is derived from an EMBL/GenBank/DDBJ whole genome shotgun (WGS) entry which is preliminary data.</text>
</comment>
<accession>A0ABS4ID79</accession>
<dbReference type="RefSeq" id="WP_209462117.1">
    <property type="nucleotide sequence ID" value="NZ_CP110224.1"/>
</dbReference>
<dbReference type="Proteomes" id="UP001519345">
    <property type="component" value="Unassembled WGS sequence"/>
</dbReference>
<dbReference type="EMBL" id="JAGGKX010000003">
    <property type="protein sequence ID" value="MBP1968902.1"/>
    <property type="molecule type" value="Genomic_DNA"/>
</dbReference>
<dbReference type="Pfam" id="PF11167">
    <property type="entry name" value="DUF2953"/>
    <property type="match status" value="1"/>
</dbReference>
<reference evidence="1 2" key="1">
    <citation type="submission" date="2021-03" db="EMBL/GenBank/DDBJ databases">
        <title>Genomic Encyclopedia of Type Strains, Phase IV (KMG-IV): sequencing the most valuable type-strain genomes for metagenomic binning, comparative biology and taxonomic classification.</title>
        <authorList>
            <person name="Goeker M."/>
        </authorList>
    </citation>
    <scope>NUCLEOTIDE SEQUENCE [LARGE SCALE GENOMIC DNA]</scope>
    <source>
        <strain evidence="1 2">DSM 25609</strain>
    </source>
</reference>
<evidence type="ECO:0000313" key="2">
    <source>
        <dbReference type="Proteomes" id="UP001519345"/>
    </source>
</evidence>
<sequence length="191" mass="21703">MLWILVASVLIIIILIYSKVTISSIITYTPNEQFCLITVSFYRIRLYKKKMNITMENHDAKEIIKDVDFNSFQEVVREGLQLSRKVNPIINTMVQNTYVHKLKWQTSGGTGDASTTGIATGGVWGIKGVVIGVIAEKSNMKCKPIIQVKPHFQYKHFLSTFDCMISIRLGKAMYALLKMTRVLARKEKALI</sequence>
<evidence type="ECO:0008006" key="3">
    <source>
        <dbReference type="Google" id="ProtNLM"/>
    </source>
</evidence>
<dbReference type="InterPro" id="IPR021338">
    <property type="entry name" value="DUF2953"/>
</dbReference>